<reference evidence="1 2" key="2">
    <citation type="journal article" date="2012" name="PLoS Pathog.">
        <title>Diverse lifestyles and strategies of plant pathogenesis encoded in the genomes of eighteen Dothideomycetes fungi.</title>
        <authorList>
            <person name="Ohm R.A."/>
            <person name="Feau N."/>
            <person name="Henrissat B."/>
            <person name="Schoch C.L."/>
            <person name="Horwitz B.A."/>
            <person name="Barry K.W."/>
            <person name="Condon B.J."/>
            <person name="Copeland A.C."/>
            <person name="Dhillon B."/>
            <person name="Glaser F."/>
            <person name="Hesse C.N."/>
            <person name="Kosti I."/>
            <person name="LaButti K."/>
            <person name="Lindquist E.A."/>
            <person name="Lucas S."/>
            <person name="Salamov A.A."/>
            <person name="Bradshaw R.E."/>
            <person name="Ciuffetti L."/>
            <person name="Hamelin R.C."/>
            <person name="Kema G.H.J."/>
            <person name="Lawrence C."/>
            <person name="Scott J.A."/>
            <person name="Spatafora J.W."/>
            <person name="Turgeon B.G."/>
            <person name="de Wit P.J.G.M."/>
            <person name="Zhong S."/>
            <person name="Goodwin S.B."/>
            <person name="Grigoriev I.V."/>
        </authorList>
    </citation>
    <scope>NUCLEOTIDE SEQUENCE [LARGE SCALE GENOMIC DNA]</scope>
    <source>
        <strain evidence="2">NZE10 / CBS 128990</strain>
    </source>
</reference>
<proteinExistence type="predicted"/>
<gene>
    <name evidence="1" type="ORF">DOTSEDRAFT_33860</name>
</gene>
<evidence type="ECO:0000313" key="2">
    <source>
        <dbReference type="Proteomes" id="UP000016933"/>
    </source>
</evidence>
<evidence type="ECO:0000313" key="1">
    <source>
        <dbReference type="EMBL" id="EME45330.1"/>
    </source>
</evidence>
<protein>
    <submittedName>
        <fullName evidence="1">Uncharacterized protein</fullName>
    </submittedName>
</protein>
<dbReference type="Proteomes" id="UP000016933">
    <property type="component" value="Unassembled WGS sequence"/>
</dbReference>
<accession>N1PSI6</accession>
<name>N1PSI6_DOTSN</name>
<keyword evidence="2" id="KW-1185">Reference proteome</keyword>
<organism evidence="1 2">
    <name type="scientific">Dothistroma septosporum (strain NZE10 / CBS 128990)</name>
    <name type="common">Red band needle blight fungus</name>
    <name type="synonym">Mycosphaerella pini</name>
    <dbReference type="NCBI Taxonomy" id="675120"/>
    <lineage>
        <taxon>Eukaryota</taxon>
        <taxon>Fungi</taxon>
        <taxon>Dikarya</taxon>
        <taxon>Ascomycota</taxon>
        <taxon>Pezizomycotina</taxon>
        <taxon>Dothideomycetes</taxon>
        <taxon>Dothideomycetidae</taxon>
        <taxon>Mycosphaerellales</taxon>
        <taxon>Mycosphaerellaceae</taxon>
        <taxon>Dothistroma</taxon>
    </lineage>
</organism>
<reference evidence="2" key="1">
    <citation type="journal article" date="2012" name="PLoS Genet.">
        <title>The genomes of the fungal plant pathogens Cladosporium fulvum and Dothistroma septosporum reveal adaptation to different hosts and lifestyles but also signatures of common ancestry.</title>
        <authorList>
            <person name="de Wit P.J.G.M."/>
            <person name="van der Burgt A."/>
            <person name="Oekmen B."/>
            <person name="Stergiopoulos I."/>
            <person name="Abd-Elsalam K.A."/>
            <person name="Aerts A.L."/>
            <person name="Bahkali A.H."/>
            <person name="Beenen H.G."/>
            <person name="Chettri P."/>
            <person name="Cox M.P."/>
            <person name="Datema E."/>
            <person name="de Vries R.P."/>
            <person name="Dhillon B."/>
            <person name="Ganley A.R."/>
            <person name="Griffiths S.A."/>
            <person name="Guo Y."/>
            <person name="Hamelin R.C."/>
            <person name="Henrissat B."/>
            <person name="Kabir M.S."/>
            <person name="Jashni M.K."/>
            <person name="Kema G."/>
            <person name="Klaubauf S."/>
            <person name="Lapidus A."/>
            <person name="Levasseur A."/>
            <person name="Lindquist E."/>
            <person name="Mehrabi R."/>
            <person name="Ohm R.A."/>
            <person name="Owen T.J."/>
            <person name="Salamov A."/>
            <person name="Schwelm A."/>
            <person name="Schijlen E."/>
            <person name="Sun H."/>
            <person name="van den Burg H.A."/>
            <person name="van Ham R.C.H.J."/>
            <person name="Zhang S."/>
            <person name="Goodwin S.B."/>
            <person name="Grigoriev I.V."/>
            <person name="Collemare J."/>
            <person name="Bradshaw R.E."/>
        </authorList>
    </citation>
    <scope>NUCLEOTIDE SEQUENCE [LARGE SCALE GENOMIC DNA]</scope>
    <source>
        <strain evidence="2">NZE10 / CBS 128990</strain>
    </source>
</reference>
<dbReference type="HOGENOM" id="CLU_1992582_0_0_1"/>
<dbReference type="AlphaFoldDB" id="N1PSI6"/>
<dbReference type="EMBL" id="KB446538">
    <property type="protein sequence ID" value="EME45330.1"/>
    <property type="molecule type" value="Genomic_DNA"/>
</dbReference>
<sequence>MAQNGPVSTGRLSSSTPEGRAGLRLRCCFSLPVEGCFFTFTLDPQAVMFARRGACGTWARSSSVMSAGAIYMYTAYRRTRSHSERTPAERGEVDRMLAQYTIPAAAAGSARSLLHIGVDATRTQG</sequence>